<evidence type="ECO:0000313" key="3">
    <source>
        <dbReference type="Proteomes" id="UP001281761"/>
    </source>
</evidence>
<reference evidence="2 3" key="1">
    <citation type="journal article" date="2022" name="bioRxiv">
        <title>Genomics of Preaxostyla Flagellates Illuminates Evolutionary Transitions and the Path Towards Mitochondrial Loss.</title>
        <authorList>
            <person name="Novak L.V.F."/>
            <person name="Treitli S.C."/>
            <person name="Pyrih J."/>
            <person name="Halakuc P."/>
            <person name="Pipaliya S.V."/>
            <person name="Vacek V."/>
            <person name="Brzon O."/>
            <person name="Soukal P."/>
            <person name="Eme L."/>
            <person name="Dacks J.B."/>
            <person name="Karnkowska A."/>
            <person name="Elias M."/>
            <person name="Hampl V."/>
        </authorList>
    </citation>
    <scope>NUCLEOTIDE SEQUENCE [LARGE SCALE GENOMIC DNA]</scope>
    <source>
        <strain evidence="2">NAU3</strain>
        <tissue evidence="2">Gut</tissue>
    </source>
</reference>
<dbReference type="Proteomes" id="UP001281761">
    <property type="component" value="Unassembled WGS sequence"/>
</dbReference>
<gene>
    <name evidence="2" type="ORF">BLNAU_15926</name>
</gene>
<protein>
    <submittedName>
        <fullName evidence="2">Uncharacterized protein</fullName>
    </submittedName>
</protein>
<organism evidence="2 3">
    <name type="scientific">Blattamonas nauphoetae</name>
    <dbReference type="NCBI Taxonomy" id="2049346"/>
    <lineage>
        <taxon>Eukaryota</taxon>
        <taxon>Metamonada</taxon>
        <taxon>Preaxostyla</taxon>
        <taxon>Oxymonadida</taxon>
        <taxon>Blattamonas</taxon>
    </lineage>
</organism>
<feature type="region of interest" description="Disordered" evidence="1">
    <location>
        <begin position="1"/>
        <end position="47"/>
    </location>
</feature>
<evidence type="ECO:0000256" key="1">
    <source>
        <dbReference type="SAM" id="MobiDB-lite"/>
    </source>
</evidence>
<comment type="caution">
    <text evidence="2">The sequence shown here is derived from an EMBL/GenBank/DDBJ whole genome shotgun (WGS) entry which is preliminary data.</text>
</comment>
<accession>A0ABQ9XDA0</accession>
<sequence length="259" mass="29878">MKMEEEKKKAEEKMRNAEEGKRMAEERQRQAEEQKRQVQREKEKLADEVIRTREELRKARGRMETTEREKREMPEKLERTKQQLTGLPIWVGTGSLQTLDRTAHNLTPTTLTQIYQGIIGKPAHPLPENATQYPCGSWLNGIGGDFSLWTGGMWRLRIEFRPEGTNKKCDRIGQTAAIRVTKWRREARLFVDDEEQPGMLPNIPSPLCIGISTGFTDSDYQSVDSAVTNAPKFNKPPKIEIFSEKCCFGEKIILKKIWS</sequence>
<dbReference type="EMBL" id="JARBJD010000161">
    <property type="protein sequence ID" value="KAK2949200.1"/>
    <property type="molecule type" value="Genomic_DNA"/>
</dbReference>
<keyword evidence="3" id="KW-1185">Reference proteome</keyword>
<proteinExistence type="predicted"/>
<name>A0ABQ9XDA0_9EUKA</name>
<evidence type="ECO:0000313" key="2">
    <source>
        <dbReference type="EMBL" id="KAK2949200.1"/>
    </source>
</evidence>